<proteinExistence type="predicted"/>
<accession>A0A9N9KK59</accession>
<dbReference type="OrthoDB" id="2446447at2759"/>
<organism evidence="1 2">
    <name type="scientific">Hymenoscyphus fraxineus</name>
    <dbReference type="NCBI Taxonomy" id="746836"/>
    <lineage>
        <taxon>Eukaryota</taxon>
        <taxon>Fungi</taxon>
        <taxon>Dikarya</taxon>
        <taxon>Ascomycota</taxon>
        <taxon>Pezizomycotina</taxon>
        <taxon>Leotiomycetes</taxon>
        <taxon>Helotiales</taxon>
        <taxon>Helotiaceae</taxon>
        <taxon>Hymenoscyphus</taxon>
    </lineage>
</organism>
<dbReference type="EMBL" id="CAJVRL010000001">
    <property type="protein sequence ID" value="CAG8948714.1"/>
    <property type="molecule type" value="Genomic_DNA"/>
</dbReference>
<keyword evidence="2" id="KW-1185">Reference proteome</keyword>
<dbReference type="PANTHER" id="PTHR36448">
    <property type="entry name" value="BLR7373 PROTEIN"/>
    <property type="match status" value="1"/>
</dbReference>
<evidence type="ECO:0000313" key="2">
    <source>
        <dbReference type="Proteomes" id="UP000696280"/>
    </source>
</evidence>
<name>A0A9N9KK59_9HELO</name>
<dbReference type="Proteomes" id="UP000696280">
    <property type="component" value="Unassembled WGS sequence"/>
</dbReference>
<sequence length="185" mass="20027">MLINEQFIGPKTYLLSPTAQVPNSRFPIILYRQAIANAAPESTAAAIQPNGWLGAVNGKRIIKHIFMLLGDGPGGTGVGEDGKEIGVKVRFERDDVFVLQAGVSHCVFEDFGGFEYVGFYPPNPERAVAGEEPFDMHLCNASPEETAALAVIAAKTPIPSMDPLYGVMGLYPHFGKRRAFHGPRV</sequence>
<evidence type="ECO:0008006" key="3">
    <source>
        <dbReference type="Google" id="ProtNLM"/>
    </source>
</evidence>
<gene>
    <name evidence="1" type="ORF">HYFRA_00001835</name>
</gene>
<comment type="caution">
    <text evidence="1">The sequence shown here is derived from an EMBL/GenBank/DDBJ whole genome shotgun (WGS) entry which is preliminary data.</text>
</comment>
<reference evidence="1" key="1">
    <citation type="submission" date="2021-07" db="EMBL/GenBank/DDBJ databases">
        <authorList>
            <person name="Durling M."/>
        </authorList>
    </citation>
    <scope>NUCLEOTIDE SEQUENCE</scope>
</reference>
<protein>
    <recommendedName>
        <fullName evidence="3">Cupin type-1 domain-containing protein</fullName>
    </recommendedName>
</protein>
<dbReference type="AlphaFoldDB" id="A0A9N9KK59"/>
<evidence type="ECO:0000313" key="1">
    <source>
        <dbReference type="EMBL" id="CAG8948714.1"/>
    </source>
</evidence>
<dbReference type="PANTHER" id="PTHR36448:SF2">
    <property type="entry name" value="CUPIN TYPE-1 DOMAIN-CONTAINING PROTEIN"/>
    <property type="match status" value="1"/>
</dbReference>
<dbReference type="InterPro" id="IPR047121">
    <property type="entry name" value="YjiB-like"/>
</dbReference>